<proteinExistence type="inferred from homology"/>
<dbReference type="InterPro" id="IPR025896">
    <property type="entry name" value="Spi_Prtas-inh"/>
</dbReference>
<comment type="similarity">
    <text evidence="1">Belongs to the peptidase C10 family.</text>
</comment>
<keyword evidence="2" id="KW-0645">Protease</keyword>
<dbReference type="SUPFAM" id="SSF54001">
    <property type="entry name" value="Cysteine proteinases"/>
    <property type="match status" value="1"/>
</dbReference>
<feature type="signal peptide" evidence="7">
    <location>
        <begin position="1"/>
        <end position="20"/>
    </location>
</feature>
<dbReference type="Pfam" id="PF01640">
    <property type="entry name" value="Peptidase_C10"/>
    <property type="match status" value="1"/>
</dbReference>
<reference evidence="9" key="1">
    <citation type="submission" date="2019-04" db="EMBL/GenBank/DDBJ databases">
        <title>Evolution of Biomass-Degrading Anaerobic Consortia Revealed by Metagenomics.</title>
        <authorList>
            <person name="Peng X."/>
        </authorList>
    </citation>
    <scope>NUCLEOTIDE SEQUENCE</scope>
    <source>
        <strain evidence="9">SIG140</strain>
    </source>
</reference>
<dbReference type="GO" id="GO:0006508">
    <property type="term" value="P:proteolysis"/>
    <property type="evidence" value="ECO:0007669"/>
    <property type="project" value="UniProtKB-KW"/>
</dbReference>
<dbReference type="Proteomes" id="UP000806522">
    <property type="component" value="Unassembled WGS sequence"/>
</dbReference>
<keyword evidence="3 7" id="KW-0732">Signal</keyword>
<dbReference type="AlphaFoldDB" id="A0A9D5P3Y3"/>
<organism evidence="9 10">
    <name type="scientific">Xylanibacter ruminicola</name>
    <name type="common">Prevotella ruminicola</name>
    <dbReference type="NCBI Taxonomy" id="839"/>
    <lineage>
        <taxon>Bacteria</taxon>
        <taxon>Pseudomonadati</taxon>
        <taxon>Bacteroidota</taxon>
        <taxon>Bacteroidia</taxon>
        <taxon>Bacteroidales</taxon>
        <taxon>Prevotellaceae</taxon>
        <taxon>Xylanibacter</taxon>
    </lineage>
</organism>
<dbReference type="GO" id="GO:0008234">
    <property type="term" value="F:cysteine-type peptidase activity"/>
    <property type="evidence" value="ECO:0007669"/>
    <property type="project" value="UniProtKB-KW"/>
</dbReference>
<evidence type="ECO:0000256" key="6">
    <source>
        <dbReference type="PIRSR" id="PIRSR600200-1"/>
    </source>
</evidence>
<dbReference type="Gene3D" id="3.90.70.50">
    <property type="entry name" value="Peptidase C10, streptopain"/>
    <property type="match status" value="1"/>
</dbReference>
<dbReference type="InterPro" id="IPR044934">
    <property type="entry name" value="Streptopain_sf"/>
</dbReference>
<evidence type="ECO:0000256" key="4">
    <source>
        <dbReference type="ARBA" id="ARBA00022801"/>
    </source>
</evidence>
<evidence type="ECO:0000259" key="8">
    <source>
        <dbReference type="Pfam" id="PF13734"/>
    </source>
</evidence>
<keyword evidence="5" id="KW-0788">Thiol protease</keyword>
<evidence type="ECO:0000256" key="5">
    <source>
        <dbReference type="ARBA" id="ARBA00022807"/>
    </source>
</evidence>
<evidence type="ECO:0000313" key="10">
    <source>
        <dbReference type="Proteomes" id="UP000806522"/>
    </source>
</evidence>
<evidence type="ECO:0000256" key="3">
    <source>
        <dbReference type="ARBA" id="ARBA00022729"/>
    </source>
</evidence>
<comment type="caution">
    <text evidence="9">The sequence shown here is derived from an EMBL/GenBank/DDBJ whole genome shotgun (WGS) entry which is preliminary data.</text>
</comment>
<dbReference type="Pfam" id="PF13734">
    <property type="entry name" value="Inhibitor_I69"/>
    <property type="match status" value="1"/>
</dbReference>
<feature type="active site" description="Proton acceptor" evidence="6">
    <location>
        <position position="324"/>
    </location>
</feature>
<name>A0A9D5P3Y3_XYLRU</name>
<feature type="active site" description="Nucleophile" evidence="6">
    <location>
        <position position="173"/>
    </location>
</feature>
<protein>
    <recommendedName>
        <fullName evidence="8">Spi protease inhibitor domain-containing protein</fullName>
    </recommendedName>
</protein>
<evidence type="ECO:0000313" key="9">
    <source>
        <dbReference type="EMBL" id="MBE6270388.1"/>
    </source>
</evidence>
<gene>
    <name evidence="9" type="ORF">E7101_05485</name>
</gene>
<dbReference type="InterPro" id="IPR000200">
    <property type="entry name" value="Peptidase_C10"/>
</dbReference>
<dbReference type="PRINTS" id="PR00797">
    <property type="entry name" value="STREPTOPAIN"/>
</dbReference>
<keyword evidence="4" id="KW-0378">Hydrolase</keyword>
<sequence>MRKILMTLAAVLCCWVTIVAEPVSPQAARQAAAKFMNKKGIALKSEAMRAKSRAMGISMDSGEQTEASPFYVFNATGSKGFVVVSGDDCVGDNLVLGYSAQGTFDAETIPDNLQWWLDATANQISLLSRLGVKARSVALHDDIAPLMTTRWDQELPYNAFCPVTDGQLCLTGCMATALAQVMRYHRWPQGPIGGDLPAYTMANGRVIDGLPVTAFDWDNMLDEYSYYNAQRNYIRLETTEQQQVAVATLMRYCGQLIQMNYTPQLSLGSLYDIDLLTTVFGYDPGVYCARAEEYTVSDWDELLYNELSEGRPLVYSGQSTGGGHAFVVDGYEVQDGEGYYNVNWGWSGLCNGFFKITLLNPDQSGSGGSTTKDGYSYRQTALIGLCPQNGSSEGYSRYLNSLGVSGDDGNGNHVFMLTNPSYRPGVFSVALAERNADGTPDYSRISGETEIEMKGYNYGKYTSNTDGLYGLYMFTVPSGMFDGLAPGQHDLVFVNRERLRVGDGTSGMSGTSAPWRTLFGSNCYVKVSVDEEGKVTKKTYYPQQPKLTVAADNIIIDGLKQRGISQSVTVTVRNTSNDSFVGGADCFVYYVEDGELKANTGYSSTGLMLEAGDAEDIYFNFSAPMAGEYVVLLTTTGNGKDITGSKLADIAQAPGYMGHKSVTFDELAFDLLSAEYHERNDEEGNPAYYLDLTVGNDTPLDYDAVVLAKIYRPNAEGGYDLSEFPVIYEFLQVSSNMRKAFSIRLPEALEPGDYGVDLLIANDFHSLIEKDYFVFAAFPLTVSSTTGIGDTMATDAQNDTWYDLNGRPLPGKPTAHGVYIYKGKKVVIK</sequence>
<dbReference type="InterPro" id="IPR038765">
    <property type="entry name" value="Papain-like_cys_pep_sf"/>
</dbReference>
<feature type="chain" id="PRO_5039572723" description="Spi protease inhibitor domain-containing protein" evidence="7">
    <location>
        <begin position="21"/>
        <end position="829"/>
    </location>
</feature>
<evidence type="ECO:0000256" key="1">
    <source>
        <dbReference type="ARBA" id="ARBA00009693"/>
    </source>
</evidence>
<accession>A0A9D5P3Y3</accession>
<feature type="domain" description="Spi protease inhibitor" evidence="8">
    <location>
        <begin position="20"/>
        <end position="124"/>
    </location>
</feature>
<dbReference type="EMBL" id="SUYC01000005">
    <property type="protein sequence ID" value="MBE6270388.1"/>
    <property type="molecule type" value="Genomic_DNA"/>
</dbReference>
<evidence type="ECO:0000256" key="2">
    <source>
        <dbReference type="ARBA" id="ARBA00022670"/>
    </source>
</evidence>
<evidence type="ECO:0000256" key="7">
    <source>
        <dbReference type="SAM" id="SignalP"/>
    </source>
</evidence>